<gene>
    <name evidence="1" type="ORF">TKK_011370</name>
</gene>
<evidence type="ECO:0000313" key="1">
    <source>
        <dbReference type="EMBL" id="KAL3394353.1"/>
    </source>
</evidence>
<dbReference type="EMBL" id="JBJJXI010000092">
    <property type="protein sequence ID" value="KAL3394353.1"/>
    <property type="molecule type" value="Genomic_DNA"/>
</dbReference>
<evidence type="ECO:0000313" key="2">
    <source>
        <dbReference type="Proteomes" id="UP001627154"/>
    </source>
</evidence>
<name>A0ABD2WNG8_9HYME</name>
<sequence>MVHKLSPVELLRARENECKELSLFLAASCIPRLTHAFENELFCIRSVLFRGFFISLIDDESADGIVAFKIYTNIDHASARAFVEFLREKFVTRPSITPRRTVFKA</sequence>
<organism evidence="1 2">
    <name type="scientific">Trichogramma kaykai</name>
    <dbReference type="NCBI Taxonomy" id="54128"/>
    <lineage>
        <taxon>Eukaryota</taxon>
        <taxon>Metazoa</taxon>
        <taxon>Ecdysozoa</taxon>
        <taxon>Arthropoda</taxon>
        <taxon>Hexapoda</taxon>
        <taxon>Insecta</taxon>
        <taxon>Pterygota</taxon>
        <taxon>Neoptera</taxon>
        <taxon>Endopterygota</taxon>
        <taxon>Hymenoptera</taxon>
        <taxon>Apocrita</taxon>
        <taxon>Proctotrupomorpha</taxon>
        <taxon>Chalcidoidea</taxon>
        <taxon>Trichogrammatidae</taxon>
        <taxon>Trichogramma</taxon>
    </lineage>
</organism>
<dbReference type="AlphaFoldDB" id="A0ABD2WNG8"/>
<proteinExistence type="predicted"/>
<comment type="caution">
    <text evidence="1">The sequence shown here is derived from an EMBL/GenBank/DDBJ whole genome shotgun (WGS) entry which is preliminary data.</text>
</comment>
<protein>
    <submittedName>
        <fullName evidence="1">Uncharacterized protein</fullName>
    </submittedName>
</protein>
<keyword evidence="2" id="KW-1185">Reference proteome</keyword>
<dbReference type="Proteomes" id="UP001627154">
    <property type="component" value="Unassembled WGS sequence"/>
</dbReference>
<accession>A0ABD2WNG8</accession>
<reference evidence="1 2" key="1">
    <citation type="journal article" date="2024" name="bioRxiv">
        <title>A reference genome for Trichogramma kaykai: A tiny desert-dwelling parasitoid wasp with competing sex-ratio distorters.</title>
        <authorList>
            <person name="Culotta J."/>
            <person name="Lindsey A.R."/>
        </authorList>
    </citation>
    <scope>NUCLEOTIDE SEQUENCE [LARGE SCALE GENOMIC DNA]</scope>
    <source>
        <strain evidence="1 2">KSX58</strain>
    </source>
</reference>